<comment type="caution">
    <text evidence="3">The sequence shown here is derived from an EMBL/GenBank/DDBJ whole genome shotgun (WGS) entry which is preliminary data.</text>
</comment>
<keyword evidence="1" id="KW-1133">Transmembrane helix</keyword>
<gene>
    <name evidence="3" type="ORF">GCM10011332_25670</name>
</gene>
<feature type="transmembrane region" description="Helical" evidence="1">
    <location>
        <begin position="147"/>
        <end position="174"/>
    </location>
</feature>
<dbReference type="EMBL" id="BMHV01000020">
    <property type="protein sequence ID" value="GGF70562.1"/>
    <property type="molecule type" value="Genomic_DNA"/>
</dbReference>
<name>A0A917FCK7_9PROT</name>
<dbReference type="PANTHER" id="PTHR40547">
    <property type="entry name" value="SLL0298 PROTEIN"/>
    <property type="match status" value="1"/>
</dbReference>
<dbReference type="InterPro" id="IPR018639">
    <property type="entry name" value="DUF2062"/>
</dbReference>
<protein>
    <recommendedName>
        <fullName evidence="2">DUF2062 domain-containing protein</fullName>
    </recommendedName>
</protein>
<dbReference type="Proteomes" id="UP000632498">
    <property type="component" value="Unassembled WGS sequence"/>
</dbReference>
<dbReference type="RefSeq" id="WP_188665951.1">
    <property type="nucleotide sequence ID" value="NZ_BMHV01000020.1"/>
</dbReference>
<dbReference type="PANTHER" id="PTHR40547:SF1">
    <property type="entry name" value="SLL0298 PROTEIN"/>
    <property type="match status" value="1"/>
</dbReference>
<dbReference type="AlphaFoldDB" id="A0A917FCK7"/>
<evidence type="ECO:0000256" key="1">
    <source>
        <dbReference type="SAM" id="Phobius"/>
    </source>
</evidence>
<dbReference type="Pfam" id="PF09835">
    <property type="entry name" value="DUF2062"/>
    <property type="match status" value="1"/>
</dbReference>
<reference evidence="3" key="1">
    <citation type="journal article" date="2014" name="Int. J. Syst. Evol. Microbiol.">
        <title>Complete genome sequence of Corynebacterium casei LMG S-19264T (=DSM 44701T), isolated from a smear-ripened cheese.</title>
        <authorList>
            <consortium name="US DOE Joint Genome Institute (JGI-PGF)"/>
            <person name="Walter F."/>
            <person name="Albersmeier A."/>
            <person name="Kalinowski J."/>
            <person name="Ruckert C."/>
        </authorList>
    </citation>
    <scope>NUCLEOTIDE SEQUENCE</scope>
    <source>
        <strain evidence="3">CGMCC 1.15254</strain>
    </source>
</reference>
<feature type="domain" description="DUF2062" evidence="2">
    <location>
        <begin position="26"/>
        <end position="182"/>
    </location>
</feature>
<evidence type="ECO:0000313" key="3">
    <source>
        <dbReference type="EMBL" id="GGF70562.1"/>
    </source>
</evidence>
<accession>A0A917FCK7</accession>
<evidence type="ECO:0000313" key="4">
    <source>
        <dbReference type="Proteomes" id="UP000632498"/>
    </source>
</evidence>
<keyword evidence="1" id="KW-0812">Transmembrane</keyword>
<reference evidence="3" key="2">
    <citation type="submission" date="2020-09" db="EMBL/GenBank/DDBJ databases">
        <authorList>
            <person name="Sun Q."/>
            <person name="Zhou Y."/>
        </authorList>
    </citation>
    <scope>NUCLEOTIDE SEQUENCE</scope>
    <source>
        <strain evidence="3">CGMCC 1.15254</strain>
    </source>
</reference>
<organism evidence="3 4">
    <name type="scientific">Terasakiella brassicae</name>
    <dbReference type="NCBI Taxonomy" id="1634917"/>
    <lineage>
        <taxon>Bacteria</taxon>
        <taxon>Pseudomonadati</taxon>
        <taxon>Pseudomonadota</taxon>
        <taxon>Alphaproteobacteria</taxon>
        <taxon>Rhodospirillales</taxon>
        <taxon>Terasakiellaceae</taxon>
        <taxon>Terasakiella</taxon>
    </lineage>
</organism>
<evidence type="ECO:0000259" key="2">
    <source>
        <dbReference type="Pfam" id="PF09835"/>
    </source>
</evidence>
<proteinExistence type="predicted"/>
<feature type="transmembrane region" description="Helical" evidence="1">
    <location>
        <begin position="80"/>
        <end position="101"/>
    </location>
</feature>
<keyword evidence="4" id="KW-1185">Reference proteome</keyword>
<keyword evidence="1" id="KW-0472">Membrane</keyword>
<feature type="transmembrane region" description="Helical" evidence="1">
    <location>
        <begin position="45"/>
        <end position="73"/>
    </location>
</feature>
<sequence>MFRRRNKPSILQRISGFFWPSIGWKRSSKYVGHRVARLPGTPYSIAAGFACGAAISFTPFVGLHLAGGALFAWLIRGNLLASWIGTLVGNPWTFPFIWVGIYRLGLWMGAGDVHAANDLDFLSFFENLMTAVKSLDLAYVGKIAWPVLWPMFIGGLPSFVVVWILFFFPIKIMVQRYHARRVKKHAIAQKSTFKGHSHDDQ</sequence>